<name>A0A852ZEM0_9ACTN</name>
<evidence type="ECO:0000313" key="2">
    <source>
        <dbReference type="EMBL" id="NYH90308.1"/>
    </source>
</evidence>
<accession>A0A852ZEM0</accession>
<comment type="caution">
    <text evidence="2">The sequence shown here is derived from an EMBL/GenBank/DDBJ whole genome shotgun (WGS) entry which is preliminary data.</text>
</comment>
<reference evidence="2 3" key="1">
    <citation type="submission" date="2020-07" db="EMBL/GenBank/DDBJ databases">
        <title>Sequencing the genomes of 1000 actinobacteria strains.</title>
        <authorList>
            <person name="Klenk H.-P."/>
        </authorList>
    </citation>
    <scope>NUCLEOTIDE SEQUENCE [LARGE SCALE GENOMIC DNA]</scope>
    <source>
        <strain evidence="2 3">DSM 18448</strain>
    </source>
</reference>
<protein>
    <submittedName>
        <fullName evidence="2">Uncharacterized protein</fullName>
    </submittedName>
</protein>
<gene>
    <name evidence="2" type="ORF">F4554_002946</name>
</gene>
<keyword evidence="3" id="KW-1185">Reference proteome</keyword>
<evidence type="ECO:0000313" key="3">
    <source>
        <dbReference type="Proteomes" id="UP000579605"/>
    </source>
</evidence>
<dbReference type="EMBL" id="JACBZH010000001">
    <property type="protein sequence ID" value="NYH90308.1"/>
    <property type="molecule type" value="Genomic_DNA"/>
</dbReference>
<dbReference type="Proteomes" id="UP000579605">
    <property type="component" value="Unassembled WGS sequence"/>
</dbReference>
<dbReference type="AlphaFoldDB" id="A0A852ZEM0"/>
<feature type="region of interest" description="Disordered" evidence="1">
    <location>
        <begin position="378"/>
        <end position="426"/>
    </location>
</feature>
<feature type="compositionally biased region" description="Basic and acidic residues" evidence="1">
    <location>
        <begin position="21"/>
        <end position="37"/>
    </location>
</feature>
<feature type="compositionally biased region" description="Basic and acidic residues" evidence="1">
    <location>
        <begin position="59"/>
        <end position="75"/>
    </location>
</feature>
<evidence type="ECO:0000256" key="1">
    <source>
        <dbReference type="SAM" id="MobiDB-lite"/>
    </source>
</evidence>
<organism evidence="2 3">
    <name type="scientific">Actinopolymorpha rutila</name>
    <dbReference type="NCBI Taxonomy" id="446787"/>
    <lineage>
        <taxon>Bacteria</taxon>
        <taxon>Bacillati</taxon>
        <taxon>Actinomycetota</taxon>
        <taxon>Actinomycetes</taxon>
        <taxon>Propionibacteriales</taxon>
        <taxon>Actinopolymorphaceae</taxon>
        <taxon>Actinopolymorpha</taxon>
    </lineage>
</organism>
<proteinExistence type="predicted"/>
<feature type="region of interest" description="Disordered" evidence="1">
    <location>
        <begin position="1"/>
        <end position="75"/>
    </location>
</feature>
<sequence length="426" mass="41546">MTVTAGVRPKGGPSEPAAVETRPDRDGRLEAVGRSRELVGPATGADVRVTTGPPAVESAPERIGHPADRVRGADSSRADGLVISATAIPGAAGRPTAAGPRGPDVTAMAPRATVLVPVVAAVGGSVRTAAVPGSTVVGRAAVGVRTLQVESPLDGDRSVRGVIDRPEATTDRPALNARTAETVVRTQRVAEGTPKAMIAGGVTAVSVTATVSGLGVRRPVVGGVTGVSVTATVSGLGVRRPVVGGVTGVSVTATVSGLGVRRPVVGGVTGVSVTATVSGLGVRRPVVGGVTGVSVTATVSGLGVRRPVVGGVTGVSVTATVSGLGVRRPVVGGVTGVSVTATVSGLGVRRPVVGGVTGVSVTATVSGLGVRRPVVGGVSSSRVPRDTPAAGTNVRADLRTPIARRGTPVPVATTADGEEPVTGAVR</sequence>
<dbReference type="RefSeq" id="WP_179787880.1">
    <property type="nucleotide sequence ID" value="NZ_JACBZH010000001.1"/>
</dbReference>